<dbReference type="EMBL" id="PHIG01000033">
    <property type="protein sequence ID" value="PJK29420.1"/>
    <property type="molecule type" value="Genomic_DNA"/>
</dbReference>
<keyword evidence="4" id="KW-0804">Transcription</keyword>
<dbReference type="Gene3D" id="3.40.190.10">
    <property type="entry name" value="Periplasmic binding protein-like II"/>
    <property type="match status" value="2"/>
</dbReference>
<dbReference type="GO" id="GO:0043565">
    <property type="term" value="F:sequence-specific DNA binding"/>
    <property type="evidence" value="ECO:0007669"/>
    <property type="project" value="TreeGrafter"/>
</dbReference>
<sequence length="297" mass="32529">MSRLPSSMALSAFVAAARSLSFQHAAEALNVTPGAVSRQIRALEEQLGRTLFERGHRQVALTPDGRAYLDAVRGPLEALEAATRRMRRRPQRDSVAVVAYPTFAIRWFIPRWGRFYNRHPEIDLQLTTSLDPAEFRREAFDIAIRVAGPGEVGEGHVAEELLPVTLFPVAAPEVAAAVAEPPDLRKVTLLHGAPRPEDWPRWLAGAGIGSVDASGGLRFESLNLAIQAAIEGLGAVIAIGALVEEDIRAGRLVRLPGPPRRARRSMRLVSPAARAEEPRVRAVRDWLLEEARGARRP</sequence>
<dbReference type="GO" id="GO:0006351">
    <property type="term" value="P:DNA-templated transcription"/>
    <property type="evidence" value="ECO:0007669"/>
    <property type="project" value="TreeGrafter"/>
</dbReference>
<dbReference type="SUPFAM" id="SSF53850">
    <property type="entry name" value="Periplasmic binding protein-like II"/>
    <property type="match status" value="1"/>
</dbReference>
<feature type="signal peptide" evidence="5">
    <location>
        <begin position="1"/>
        <end position="25"/>
    </location>
</feature>
<dbReference type="InterPro" id="IPR000847">
    <property type="entry name" value="LysR_HTH_N"/>
</dbReference>
<dbReference type="PANTHER" id="PTHR30537">
    <property type="entry name" value="HTH-TYPE TRANSCRIPTIONAL REGULATOR"/>
    <property type="match status" value="1"/>
</dbReference>
<dbReference type="PRINTS" id="PR00039">
    <property type="entry name" value="HTHLYSR"/>
</dbReference>
<dbReference type="FunFam" id="1.10.10.10:FF:000001">
    <property type="entry name" value="LysR family transcriptional regulator"/>
    <property type="match status" value="1"/>
</dbReference>
<dbReference type="PROSITE" id="PS50931">
    <property type="entry name" value="HTH_LYSR"/>
    <property type="match status" value="1"/>
</dbReference>
<keyword evidence="2" id="KW-0805">Transcription regulation</keyword>
<name>A0A2M9G134_9PROT</name>
<proteinExistence type="inferred from homology"/>
<dbReference type="Proteomes" id="UP000229498">
    <property type="component" value="Unassembled WGS sequence"/>
</dbReference>
<dbReference type="InterPro" id="IPR058163">
    <property type="entry name" value="LysR-type_TF_proteobact-type"/>
</dbReference>
<keyword evidence="5" id="KW-0732">Signal</keyword>
<reference evidence="7 8" key="1">
    <citation type="submission" date="2017-11" db="EMBL/GenBank/DDBJ databases">
        <title>Draft genome sequence of Rhizobiales bacterium SY3-13.</title>
        <authorList>
            <person name="Sun C."/>
        </authorList>
    </citation>
    <scope>NUCLEOTIDE SEQUENCE [LARGE SCALE GENOMIC DNA]</scope>
    <source>
        <strain evidence="7 8">SY3-13</strain>
    </source>
</reference>
<dbReference type="Gene3D" id="1.10.10.10">
    <property type="entry name" value="Winged helix-like DNA-binding domain superfamily/Winged helix DNA-binding domain"/>
    <property type="match status" value="1"/>
</dbReference>
<feature type="domain" description="HTH lysR-type" evidence="6">
    <location>
        <begin position="10"/>
        <end position="62"/>
    </location>
</feature>
<organism evidence="7 8">
    <name type="scientific">Minwuia thermotolerans</name>
    <dbReference type="NCBI Taxonomy" id="2056226"/>
    <lineage>
        <taxon>Bacteria</taxon>
        <taxon>Pseudomonadati</taxon>
        <taxon>Pseudomonadota</taxon>
        <taxon>Alphaproteobacteria</taxon>
        <taxon>Minwuiales</taxon>
        <taxon>Minwuiaceae</taxon>
        <taxon>Minwuia</taxon>
    </lineage>
</organism>
<evidence type="ECO:0000256" key="2">
    <source>
        <dbReference type="ARBA" id="ARBA00023015"/>
    </source>
</evidence>
<dbReference type="InterPro" id="IPR005119">
    <property type="entry name" value="LysR_subst-bd"/>
</dbReference>
<evidence type="ECO:0000259" key="6">
    <source>
        <dbReference type="PROSITE" id="PS50931"/>
    </source>
</evidence>
<dbReference type="Pfam" id="PF03466">
    <property type="entry name" value="LysR_substrate"/>
    <property type="match status" value="1"/>
</dbReference>
<comment type="similarity">
    <text evidence="1">Belongs to the LysR transcriptional regulatory family.</text>
</comment>
<gene>
    <name evidence="7" type="ORF">CVT23_12530</name>
</gene>
<accession>A0A2M9G134</accession>
<evidence type="ECO:0000256" key="5">
    <source>
        <dbReference type="SAM" id="SignalP"/>
    </source>
</evidence>
<dbReference type="Pfam" id="PF00126">
    <property type="entry name" value="HTH_1"/>
    <property type="match status" value="1"/>
</dbReference>
<comment type="caution">
    <text evidence="7">The sequence shown here is derived from an EMBL/GenBank/DDBJ whole genome shotgun (WGS) entry which is preliminary data.</text>
</comment>
<protein>
    <submittedName>
        <fullName evidence="7">Transcriptional regulator</fullName>
    </submittedName>
</protein>
<evidence type="ECO:0000313" key="7">
    <source>
        <dbReference type="EMBL" id="PJK29420.1"/>
    </source>
</evidence>
<keyword evidence="8" id="KW-1185">Reference proteome</keyword>
<dbReference type="CDD" id="cd08432">
    <property type="entry name" value="PBP2_GcdR_TrpI_HvrB_AmpR_like"/>
    <property type="match status" value="1"/>
</dbReference>
<dbReference type="AlphaFoldDB" id="A0A2M9G134"/>
<dbReference type="PANTHER" id="PTHR30537:SF74">
    <property type="entry name" value="HTH-TYPE TRANSCRIPTIONAL REGULATOR TRPI"/>
    <property type="match status" value="1"/>
</dbReference>
<dbReference type="SUPFAM" id="SSF46785">
    <property type="entry name" value="Winged helix' DNA-binding domain"/>
    <property type="match status" value="1"/>
</dbReference>
<keyword evidence="3" id="KW-0238">DNA-binding</keyword>
<dbReference type="RefSeq" id="WP_109792038.1">
    <property type="nucleotide sequence ID" value="NZ_PIGG01000004.1"/>
</dbReference>
<dbReference type="GO" id="GO:0003700">
    <property type="term" value="F:DNA-binding transcription factor activity"/>
    <property type="evidence" value="ECO:0007669"/>
    <property type="project" value="InterPro"/>
</dbReference>
<evidence type="ECO:0000313" key="8">
    <source>
        <dbReference type="Proteomes" id="UP000229498"/>
    </source>
</evidence>
<evidence type="ECO:0000256" key="1">
    <source>
        <dbReference type="ARBA" id="ARBA00009437"/>
    </source>
</evidence>
<evidence type="ECO:0000256" key="3">
    <source>
        <dbReference type="ARBA" id="ARBA00023125"/>
    </source>
</evidence>
<feature type="chain" id="PRO_5014961412" evidence="5">
    <location>
        <begin position="26"/>
        <end position="297"/>
    </location>
</feature>
<evidence type="ECO:0000256" key="4">
    <source>
        <dbReference type="ARBA" id="ARBA00023163"/>
    </source>
</evidence>
<dbReference type="InterPro" id="IPR036388">
    <property type="entry name" value="WH-like_DNA-bd_sf"/>
</dbReference>
<dbReference type="OrthoDB" id="5526340at2"/>
<dbReference type="InterPro" id="IPR036390">
    <property type="entry name" value="WH_DNA-bd_sf"/>
</dbReference>